<sequence length="185" mass="21037">MKRRRLEDSRVEPWLQQLCNRIGKMYDADLEVTDLSKATCTMALLAVGSIIVFATTNPAKKSQETVAVLTIYPALGAQLSQETRRKGSSSSAKNQRSQDNSVQMRNQLFLPRDQIVDCVVYEVIWSHKVMNVVALRIHATTTQEKSETQQQQTLKLIPVFPGTEMTYEECLYMRQEIIVSLDLPD</sequence>
<comment type="caution">
    <text evidence="2">The sequence shown here is derived from an EMBL/GenBank/DDBJ whole genome shotgun (WGS) entry which is preliminary data.</text>
</comment>
<evidence type="ECO:0000313" key="3">
    <source>
        <dbReference type="Proteomes" id="UP001153069"/>
    </source>
</evidence>
<proteinExistence type="predicted"/>
<dbReference type="Proteomes" id="UP001153069">
    <property type="component" value="Unassembled WGS sequence"/>
</dbReference>
<gene>
    <name evidence="2" type="ORF">SEMRO_369_G128240.1</name>
</gene>
<dbReference type="EMBL" id="CAICTM010000368">
    <property type="protein sequence ID" value="CAB9508979.1"/>
    <property type="molecule type" value="Genomic_DNA"/>
</dbReference>
<evidence type="ECO:0000313" key="2">
    <source>
        <dbReference type="EMBL" id="CAB9508979.1"/>
    </source>
</evidence>
<feature type="region of interest" description="Disordered" evidence="1">
    <location>
        <begin position="80"/>
        <end position="100"/>
    </location>
</feature>
<feature type="compositionally biased region" description="Polar residues" evidence="1">
    <location>
        <begin position="88"/>
        <end position="100"/>
    </location>
</feature>
<name>A0A9N8DXJ6_9STRA</name>
<accession>A0A9N8DXJ6</accession>
<dbReference type="AlphaFoldDB" id="A0A9N8DXJ6"/>
<evidence type="ECO:0000256" key="1">
    <source>
        <dbReference type="SAM" id="MobiDB-lite"/>
    </source>
</evidence>
<reference evidence="2" key="1">
    <citation type="submission" date="2020-06" db="EMBL/GenBank/DDBJ databases">
        <authorList>
            <consortium name="Plant Systems Biology data submission"/>
        </authorList>
    </citation>
    <scope>NUCLEOTIDE SEQUENCE</scope>
    <source>
        <strain evidence="2">D6</strain>
    </source>
</reference>
<organism evidence="2 3">
    <name type="scientific">Seminavis robusta</name>
    <dbReference type="NCBI Taxonomy" id="568900"/>
    <lineage>
        <taxon>Eukaryota</taxon>
        <taxon>Sar</taxon>
        <taxon>Stramenopiles</taxon>
        <taxon>Ochrophyta</taxon>
        <taxon>Bacillariophyta</taxon>
        <taxon>Bacillariophyceae</taxon>
        <taxon>Bacillariophycidae</taxon>
        <taxon>Naviculales</taxon>
        <taxon>Naviculaceae</taxon>
        <taxon>Seminavis</taxon>
    </lineage>
</organism>
<keyword evidence="3" id="KW-1185">Reference proteome</keyword>
<protein>
    <submittedName>
        <fullName evidence="2">Uncharacterized protein</fullName>
    </submittedName>
</protein>